<evidence type="ECO:0000313" key="2">
    <source>
        <dbReference type="EMBL" id="PSJ38854.1"/>
    </source>
</evidence>
<protein>
    <submittedName>
        <fullName evidence="2">Uncharacterized protein</fullName>
    </submittedName>
</protein>
<gene>
    <name evidence="2" type="ORF">C7I55_16130</name>
</gene>
<keyword evidence="1" id="KW-1133">Transmembrane helix</keyword>
<reference evidence="2 3" key="1">
    <citation type="submission" date="2018-03" db="EMBL/GenBank/DDBJ databases">
        <title>The draft genome of Sphingosinicella sp. GL-C-18.</title>
        <authorList>
            <person name="Liu L."/>
            <person name="Li L."/>
            <person name="Liang L."/>
            <person name="Zhang X."/>
            <person name="Wang T."/>
        </authorList>
    </citation>
    <scope>NUCLEOTIDE SEQUENCE [LARGE SCALE GENOMIC DNA]</scope>
    <source>
        <strain evidence="2 3">GL-C-18</strain>
    </source>
</reference>
<feature type="transmembrane region" description="Helical" evidence="1">
    <location>
        <begin position="33"/>
        <end position="52"/>
    </location>
</feature>
<name>A0A2P7QLN6_9SPHN</name>
<accession>A0A2P7QLN6</accession>
<keyword evidence="1" id="KW-0472">Membrane</keyword>
<evidence type="ECO:0000256" key="1">
    <source>
        <dbReference type="SAM" id="Phobius"/>
    </source>
</evidence>
<sequence length="67" mass="8174">MRIRWKYVARRVALALILASIYAAERFFRWDFMFYVMFAYVLVCSFFLDEFLGFKKREQGSGQLRED</sequence>
<dbReference type="RefSeq" id="WP_106514046.1">
    <property type="nucleotide sequence ID" value="NZ_PXYI01000005.1"/>
</dbReference>
<dbReference type="EMBL" id="PXYI01000005">
    <property type="protein sequence ID" value="PSJ38854.1"/>
    <property type="molecule type" value="Genomic_DNA"/>
</dbReference>
<organism evidence="2 3">
    <name type="scientific">Allosphingosinicella deserti</name>
    <dbReference type="NCBI Taxonomy" id="2116704"/>
    <lineage>
        <taxon>Bacteria</taxon>
        <taxon>Pseudomonadati</taxon>
        <taxon>Pseudomonadota</taxon>
        <taxon>Alphaproteobacteria</taxon>
        <taxon>Sphingomonadales</taxon>
        <taxon>Sphingomonadaceae</taxon>
        <taxon>Allosphingosinicella</taxon>
    </lineage>
</organism>
<comment type="caution">
    <text evidence="2">The sequence shown here is derived from an EMBL/GenBank/DDBJ whole genome shotgun (WGS) entry which is preliminary data.</text>
</comment>
<dbReference type="AlphaFoldDB" id="A0A2P7QLN6"/>
<evidence type="ECO:0000313" key="3">
    <source>
        <dbReference type="Proteomes" id="UP000241167"/>
    </source>
</evidence>
<dbReference type="Proteomes" id="UP000241167">
    <property type="component" value="Unassembled WGS sequence"/>
</dbReference>
<keyword evidence="3" id="KW-1185">Reference proteome</keyword>
<keyword evidence="1" id="KW-0812">Transmembrane</keyword>
<proteinExistence type="predicted"/>